<dbReference type="EMBL" id="JAUZQC010000021">
    <property type="protein sequence ID" value="KAK5851727.1"/>
    <property type="molecule type" value="Genomic_DNA"/>
</dbReference>
<reference evidence="2 3" key="1">
    <citation type="journal article" date="2023" name="Genes (Basel)">
        <title>Chromosome-Level Genome Assembly and Circadian Gene Repertoire of the Patagonia Blennie Eleginops maclovinus-The Closest Ancestral Proxy of Antarctic Cryonotothenioids.</title>
        <authorList>
            <person name="Cheng C.C."/>
            <person name="Rivera-Colon A.G."/>
            <person name="Minhas B.F."/>
            <person name="Wilson L."/>
            <person name="Rayamajhi N."/>
            <person name="Vargas-Chacoff L."/>
            <person name="Catchen J.M."/>
        </authorList>
    </citation>
    <scope>NUCLEOTIDE SEQUENCE [LARGE SCALE GENOMIC DNA]</scope>
    <source>
        <strain evidence="2">JMC-PN-2008</strain>
    </source>
</reference>
<keyword evidence="3" id="KW-1185">Reference proteome</keyword>
<feature type="compositionally biased region" description="Basic residues" evidence="1">
    <location>
        <begin position="432"/>
        <end position="441"/>
    </location>
</feature>
<feature type="compositionally biased region" description="Basic and acidic residues" evidence="1">
    <location>
        <begin position="416"/>
        <end position="430"/>
    </location>
</feature>
<feature type="compositionally biased region" description="Polar residues" evidence="1">
    <location>
        <begin position="368"/>
        <end position="390"/>
    </location>
</feature>
<feature type="compositionally biased region" description="Polar residues" evidence="1">
    <location>
        <begin position="93"/>
        <end position="102"/>
    </location>
</feature>
<feature type="region of interest" description="Disordered" evidence="1">
    <location>
        <begin position="235"/>
        <end position="256"/>
    </location>
</feature>
<feature type="region of interest" description="Disordered" evidence="1">
    <location>
        <begin position="292"/>
        <end position="469"/>
    </location>
</feature>
<proteinExistence type="predicted"/>
<dbReference type="AlphaFoldDB" id="A0AAN8AE56"/>
<evidence type="ECO:0000256" key="1">
    <source>
        <dbReference type="SAM" id="MobiDB-lite"/>
    </source>
</evidence>
<accession>A0AAN8AE56</accession>
<dbReference type="Proteomes" id="UP001346869">
    <property type="component" value="Unassembled WGS sequence"/>
</dbReference>
<evidence type="ECO:0000313" key="3">
    <source>
        <dbReference type="Proteomes" id="UP001346869"/>
    </source>
</evidence>
<name>A0AAN8AE56_ELEMC</name>
<dbReference type="PANTHER" id="PTHR21510">
    <property type="entry name" value="AKNA DOMAIN-CONTAINING PROTEIN"/>
    <property type="match status" value="1"/>
</dbReference>
<feature type="compositionally biased region" description="Basic and acidic residues" evidence="1">
    <location>
        <begin position="313"/>
        <end position="324"/>
    </location>
</feature>
<dbReference type="GO" id="GO:0021849">
    <property type="term" value="P:neuroblast division in subventricular zone"/>
    <property type="evidence" value="ECO:0007669"/>
    <property type="project" value="TreeGrafter"/>
</dbReference>
<dbReference type="GO" id="GO:0001837">
    <property type="term" value="P:epithelial to mesenchymal transition"/>
    <property type="evidence" value="ECO:0007669"/>
    <property type="project" value="TreeGrafter"/>
</dbReference>
<dbReference type="PANTHER" id="PTHR21510:SF15">
    <property type="entry name" value="MICROTUBULE ORGANIZATION PROTEIN AKNA"/>
    <property type="match status" value="1"/>
</dbReference>
<feature type="region of interest" description="Disordered" evidence="1">
    <location>
        <begin position="503"/>
        <end position="528"/>
    </location>
</feature>
<dbReference type="GO" id="GO:0060234">
    <property type="term" value="P:neuroblast delamination"/>
    <property type="evidence" value="ECO:0007669"/>
    <property type="project" value="TreeGrafter"/>
</dbReference>
<sequence length="575" mass="62618">MVWLEARFCSSTGLNDLSADRKFKPDRQDSPPVCTKKPQSSRSSPPPRSASSLTTTLPAHPPSSRRRLEVGKSHSSSLSSLGEISALERRNSKVLTGSSRVLSQDGIISPETDSGFVCSESSRLTPAAAASPLHQRAAESVSVPQERIPQMVPVSAPSPASPLLQNHPAMEPNRTRSRRSRPGPRRCIFSFSPKRCVPLTAPTRADSGTSEFGPDSDSSLTVSDRLNDHFTQSINSLHDSSQSPSLTSALGHHDDPLRALSSSQAANRNDAIQTLQVEMSRLRESIESCLRNKRPLRAAPSAQHTTSSPPIRPGERRGDVRERINSPPEDVEYTLRRTTRRRPPSAHTPTTDISTGSDPPSPQPLVSRCTQTSTAAADSQRSRTRQQQPGVSAADVPDSRGRAPLCPQCLSHGHRGRSERPVGGDREPLHSRCPHCPHCGRRGPYSSTEPDPPTHTTCQPAESPHRAEGSGYFEAAAPPALLQYMPVWPPPLLLYSSPLYVSPSNSQGKSSGFRGRREVRRRRRSLSLDKQRCVDSSLQRALRAARSMKHTSGHMAHSLASGLHYQQLLAQSCSL</sequence>
<organism evidence="2 3">
    <name type="scientific">Eleginops maclovinus</name>
    <name type="common">Patagonian blennie</name>
    <name type="synonym">Eleginus maclovinus</name>
    <dbReference type="NCBI Taxonomy" id="56733"/>
    <lineage>
        <taxon>Eukaryota</taxon>
        <taxon>Metazoa</taxon>
        <taxon>Chordata</taxon>
        <taxon>Craniata</taxon>
        <taxon>Vertebrata</taxon>
        <taxon>Euteleostomi</taxon>
        <taxon>Actinopterygii</taxon>
        <taxon>Neopterygii</taxon>
        <taxon>Teleostei</taxon>
        <taxon>Neoteleostei</taxon>
        <taxon>Acanthomorphata</taxon>
        <taxon>Eupercaria</taxon>
        <taxon>Perciformes</taxon>
        <taxon>Notothenioidei</taxon>
        <taxon>Eleginopidae</taxon>
        <taxon>Eleginops</taxon>
    </lineage>
</organism>
<feature type="compositionally biased region" description="Polar residues" evidence="1">
    <location>
        <begin position="206"/>
        <end position="223"/>
    </location>
</feature>
<feature type="compositionally biased region" description="Polar residues" evidence="1">
    <location>
        <begin position="445"/>
        <end position="460"/>
    </location>
</feature>
<dbReference type="GO" id="GO:0005813">
    <property type="term" value="C:centrosome"/>
    <property type="evidence" value="ECO:0007669"/>
    <property type="project" value="TreeGrafter"/>
</dbReference>
<feature type="compositionally biased region" description="Polar residues" evidence="1">
    <location>
        <begin position="235"/>
        <end position="248"/>
    </location>
</feature>
<feature type="compositionally biased region" description="Low complexity" evidence="1">
    <location>
        <begin position="152"/>
        <end position="162"/>
    </location>
</feature>
<feature type="region of interest" description="Disordered" evidence="1">
    <location>
        <begin position="152"/>
        <end position="223"/>
    </location>
</feature>
<protein>
    <submittedName>
        <fullName evidence="2">Uncharacterized protein</fullName>
    </submittedName>
</protein>
<comment type="caution">
    <text evidence="2">The sequence shown here is derived from an EMBL/GenBank/DDBJ whole genome shotgun (WGS) entry which is preliminary data.</text>
</comment>
<gene>
    <name evidence="2" type="ORF">PBY51_023258</name>
</gene>
<reference evidence="2 3" key="2">
    <citation type="journal article" date="2023" name="Mol. Biol. Evol.">
        <title>Genomics of Secondarily Temperate Adaptation in the Only Non-Antarctic Icefish.</title>
        <authorList>
            <person name="Rivera-Colon A.G."/>
            <person name="Rayamajhi N."/>
            <person name="Minhas B.F."/>
            <person name="Madrigal G."/>
            <person name="Bilyk K.T."/>
            <person name="Yoon V."/>
            <person name="Hune M."/>
            <person name="Gregory S."/>
            <person name="Cheng C.H.C."/>
            <person name="Catchen J.M."/>
        </authorList>
    </citation>
    <scope>NUCLEOTIDE SEQUENCE [LARGE SCALE GENOMIC DNA]</scope>
    <source>
        <strain evidence="2">JMC-PN-2008</strain>
    </source>
</reference>
<feature type="region of interest" description="Disordered" evidence="1">
    <location>
        <begin position="15"/>
        <end position="113"/>
    </location>
</feature>
<feature type="compositionally biased region" description="Basic residues" evidence="1">
    <location>
        <begin position="175"/>
        <end position="184"/>
    </location>
</feature>
<dbReference type="InterPro" id="IPR052655">
    <property type="entry name" value="AKNA_Centrosome-Trans_reg"/>
</dbReference>
<feature type="compositionally biased region" description="Low complexity" evidence="1">
    <location>
        <begin position="49"/>
        <end position="58"/>
    </location>
</feature>
<evidence type="ECO:0000313" key="2">
    <source>
        <dbReference type="EMBL" id="KAK5851727.1"/>
    </source>
</evidence>
<feature type="compositionally biased region" description="Basic and acidic residues" evidence="1">
    <location>
        <begin position="18"/>
        <end position="29"/>
    </location>
</feature>